<evidence type="ECO:0000256" key="2">
    <source>
        <dbReference type="SAM" id="Phobius"/>
    </source>
</evidence>
<dbReference type="AlphaFoldDB" id="A0ABD3P3V8"/>
<evidence type="ECO:0000256" key="1">
    <source>
        <dbReference type="SAM" id="MobiDB-lite"/>
    </source>
</evidence>
<name>A0ABD3P3V8_9STRA</name>
<evidence type="ECO:0000313" key="3">
    <source>
        <dbReference type="EMBL" id="KAL3782264.1"/>
    </source>
</evidence>
<keyword evidence="2" id="KW-0472">Membrane</keyword>
<organism evidence="3 4">
    <name type="scientific">Cyclotella cryptica</name>
    <dbReference type="NCBI Taxonomy" id="29204"/>
    <lineage>
        <taxon>Eukaryota</taxon>
        <taxon>Sar</taxon>
        <taxon>Stramenopiles</taxon>
        <taxon>Ochrophyta</taxon>
        <taxon>Bacillariophyta</taxon>
        <taxon>Coscinodiscophyceae</taxon>
        <taxon>Thalassiosirophycidae</taxon>
        <taxon>Stephanodiscales</taxon>
        <taxon>Stephanodiscaceae</taxon>
        <taxon>Cyclotella</taxon>
    </lineage>
</organism>
<feature type="region of interest" description="Disordered" evidence="1">
    <location>
        <begin position="73"/>
        <end position="108"/>
    </location>
</feature>
<protein>
    <submittedName>
        <fullName evidence="3">Uncharacterized protein</fullName>
    </submittedName>
</protein>
<sequence length="154" mass="17225">MVLFYILAELSETGRLIDAFFVRGFLTVVFVLIFTLSELTIHRTRSAKKLLHKVVYAKAICGWMVMSASSTPAQDKVSPANFPSNDHNRNSKRTLRQVSKSSKTARTHSPIDAFPLDRVCDTGECLNPYGTRAHEVQCFVDPCDDLSSLLVEES</sequence>
<gene>
    <name evidence="3" type="ORF">HJC23_013231</name>
</gene>
<dbReference type="Proteomes" id="UP001516023">
    <property type="component" value="Unassembled WGS sequence"/>
</dbReference>
<accession>A0ABD3P3V8</accession>
<comment type="caution">
    <text evidence="3">The sequence shown here is derived from an EMBL/GenBank/DDBJ whole genome shotgun (WGS) entry which is preliminary data.</text>
</comment>
<keyword evidence="4" id="KW-1185">Reference proteome</keyword>
<keyword evidence="2" id="KW-1133">Transmembrane helix</keyword>
<reference evidence="3 4" key="1">
    <citation type="journal article" date="2020" name="G3 (Bethesda)">
        <title>Improved Reference Genome for Cyclotella cryptica CCMP332, a Model for Cell Wall Morphogenesis, Salinity Adaptation, and Lipid Production in Diatoms (Bacillariophyta).</title>
        <authorList>
            <person name="Roberts W.R."/>
            <person name="Downey K.M."/>
            <person name="Ruck E.C."/>
            <person name="Traller J.C."/>
            <person name="Alverson A.J."/>
        </authorList>
    </citation>
    <scope>NUCLEOTIDE SEQUENCE [LARGE SCALE GENOMIC DNA]</scope>
    <source>
        <strain evidence="3 4">CCMP332</strain>
    </source>
</reference>
<keyword evidence="2" id="KW-0812">Transmembrane</keyword>
<proteinExistence type="predicted"/>
<evidence type="ECO:0000313" key="4">
    <source>
        <dbReference type="Proteomes" id="UP001516023"/>
    </source>
</evidence>
<feature type="transmembrane region" description="Helical" evidence="2">
    <location>
        <begin position="20"/>
        <end position="41"/>
    </location>
</feature>
<dbReference type="EMBL" id="JABMIG020000291">
    <property type="protein sequence ID" value="KAL3782264.1"/>
    <property type="molecule type" value="Genomic_DNA"/>
</dbReference>